<dbReference type="Proteomes" id="UP001162501">
    <property type="component" value="Chromosome 1"/>
</dbReference>
<dbReference type="EMBL" id="OX596085">
    <property type="protein sequence ID" value="CAM9327286.1"/>
    <property type="molecule type" value="Genomic_DNA"/>
</dbReference>
<name>A0AC59Y2L8_RANTA</name>
<evidence type="ECO:0000313" key="2">
    <source>
        <dbReference type="Proteomes" id="UP001162501"/>
    </source>
</evidence>
<organism evidence="1 2">
    <name type="scientific">Rangifer tarandus platyrhynchus</name>
    <name type="common">Svalbard reindeer</name>
    <dbReference type="NCBI Taxonomy" id="3082113"/>
    <lineage>
        <taxon>Eukaryota</taxon>
        <taxon>Metazoa</taxon>
        <taxon>Chordata</taxon>
        <taxon>Craniata</taxon>
        <taxon>Vertebrata</taxon>
        <taxon>Euteleostomi</taxon>
        <taxon>Mammalia</taxon>
        <taxon>Eutheria</taxon>
        <taxon>Laurasiatheria</taxon>
        <taxon>Artiodactyla</taxon>
        <taxon>Ruminantia</taxon>
        <taxon>Pecora</taxon>
        <taxon>Cervidae</taxon>
        <taxon>Odocoileinae</taxon>
        <taxon>Rangifer</taxon>
    </lineage>
</organism>
<reference evidence="1" key="1">
    <citation type="submission" date="2023-05" db="EMBL/GenBank/DDBJ databases">
        <authorList>
            <consortium name="ELIXIR-Norway"/>
        </authorList>
    </citation>
    <scope>NUCLEOTIDE SEQUENCE</scope>
</reference>
<evidence type="ECO:0000313" key="1">
    <source>
        <dbReference type="EMBL" id="CAM9327286.1"/>
    </source>
</evidence>
<protein>
    <submittedName>
        <fullName evidence="1">Uncharacterized protein</fullName>
    </submittedName>
</protein>
<proteinExistence type="predicted"/>
<gene>
    <name evidence="1" type="ORF">MRATA1EN22A_LOCUS1010</name>
</gene>
<accession>A0AC59Y2L8</accession>
<sequence length="165" mass="17017">MVQPPPSAFEPGPAVRDAACRTGAPCRRLLLAPGIELLASLPQKLAPVSCPGTPRPLAELSSAPVGPRPWVEARGPLGEPDVLAAAPLRSSGGASFAECLCLRLTPASAPESCGCSGLAEPLHAACLGHPETLLLHSCRLPGSCTRPSEVTGPRYSWKSCLELDP</sequence>
<reference evidence="1" key="2">
    <citation type="submission" date="2025-03" db="EMBL/GenBank/DDBJ databases">
        <authorList>
            <consortium name="ELIXIR-Norway"/>
            <consortium name="Elixir Norway"/>
        </authorList>
    </citation>
    <scope>NUCLEOTIDE SEQUENCE</scope>
</reference>